<dbReference type="SMART" id="SM00421">
    <property type="entry name" value="HTH_LUXR"/>
    <property type="match status" value="1"/>
</dbReference>
<dbReference type="InterPro" id="IPR000792">
    <property type="entry name" value="Tscrpt_reg_LuxR_C"/>
</dbReference>
<dbReference type="KEGG" id="vgo:GJW-30_1_00028"/>
<evidence type="ECO:0000259" key="1">
    <source>
        <dbReference type="SMART" id="SM00421"/>
    </source>
</evidence>
<dbReference type="Proteomes" id="UP000236884">
    <property type="component" value="Chromosome"/>
</dbReference>
<evidence type="ECO:0000313" key="2">
    <source>
        <dbReference type="EMBL" id="BAT57523.1"/>
    </source>
</evidence>
<dbReference type="EMBL" id="AP014946">
    <property type="protein sequence ID" value="BAT57523.1"/>
    <property type="molecule type" value="Genomic_DNA"/>
</dbReference>
<dbReference type="InterPro" id="IPR016032">
    <property type="entry name" value="Sig_transdc_resp-reg_C-effctor"/>
</dbReference>
<dbReference type="PRINTS" id="PR00038">
    <property type="entry name" value="HTHLUXR"/>
</dbReference>
<dbReference type="RefSeq" id="WP_096350302.1">
    <property type="nucleotide sequence ID" value="NZ_AP014946.1"/>
</dbReference>
<dbReference type="InterPro" id="IPR036388">
    <property type="entry name" value="WH-like_DNA-bd_sf"/>
</dbReference>
<dbReference type="OrthoDB" id="5497412at2"/>
<accession>A0A0S3PNR1</accession>
<dbReference type="GO" id="GO:0003677">
    <property type="term" value="F:DNA binding"/>
    <property type="evidence" value="ECO:0007669"/>
    <property type="project" value="InterPro"/>
</dbReference>
<proteinExistence type="predicted"/>
<organism evidence="2 3">
    <name type="scientific">Variibacter gotjawalensis</name>
    <dbReference type="NCBI Taxonomy" id="1333996"/>
    <lineage>
        <taxon>Bacteria</taxon>
        <taxon>Pseudomonadati</taxon>
        <taxon>Pseudomonadota</taxon>
        <taxon>Alphaproteobacteria</taxon>
        <taxon>Hyphomicrobiales</taxon>
        <taxon>Nitrobacteraceae</taxon>
        <taxon>Variibacter</taxon>
    </lineage>
</organism>
<dbReference type="InterPro" id="IPR000014">
    <property type="entry name" value="PAS"/>
</dbReference>
<gene>
    <name evidence="2" type="ORF">GJW-30_1_00028</name>
</gene>
<dbReference type="Pfam" id="PF00196">
    <property type="entry name" value="GerE"/>
    <property type="match status" value="1"/>
</dbReference>
<dbReference type="Pfam" id="PF13188">
    <property type="entry name" value="PAS_8"/>
    <property type="match status" value="1"/>
</dbReference>
<dbReference type="SUPFAM" id="SSF46894">
    <property type="entry name" value="C-terminal effector domain of the bipartite response regulators"/>
    <property type="match status" value="1"/>
</dbReference>
<feature type="domain" description="HTH luxR-type" evidence="1">
    <location>
        <begin position="314"/>
        <end position="371"/>
    </location>
</feature>
<keyword evidence="3" id="KW-1185">Reference proteome</keyword>
<dbReference type="GO" id="GO:0006355">
    <property type="term" value="P:regulation of DNA-templated transcription"/>
    <property type="evidence" value="ECO:0007669"/>
    <property type="project" value="InterPro"/>
</dbReference>
<protein>
    <submittedName>
        <fullName evidence="2">Bacterial regulatory proteins, luxR family</fullName>
    </submittedName>
</protein>
<name>A0A0S3PNR1_9BRAD</name>
<evidence type="ECO:0000313" key="3">
    <source>
        <dbReference type="Proteomes" id="UP000236884"/>
    </source>
</evidence>
<dbReference type="Gene3D" id="1.10.10.10">
    <property type="entry name" value="Winged helix-like DNA-binding domain superfamily/Winged helix DNA-binding domain"/>
    <property type="match status" value="1"/>
</dbReference>
<dbReference type="AlphaFoldDB" id="A0A0S3PNR1"/>
<sequence length="377" mass="39988">MIADEALVDDIYSVVADPTRWSQLLTAVSDRIGALGGMVAQLNLRRNENVMEVGRLCPAAGKIYEKYHVTNPWTKELSRLADRRRLVTMSPMVPTAELKKSVFYADVLEPQGITDGMNIILPSLAFDGGMGGFQFSVHHSRADEVTEIALRLGQLAPHLARALEASCKLAPLIDGSRQLERMLNLMPTAALLIDGRRRVRYANTAAETLFIANDGLSLDAEKKLQAAGTLPAEAAAFSQALSEVLGVAAGQGGRVGEPVKLTRLSGAGSLLVFPVPLPPPAFELWKVTEAARALVLIVSPHAQASGEIEGLKQAFGLTAAEARVALLVAGGLSGPSAAKVLGISPATVKTHLARIFDKTGTHSQVGLARLFSVLPSI</sequence>
<reference evidence="2 3" key="1">
    <citation type="submission" date="2015-08" db="EMBL/GenBank/DDBJ databases">
        <title>Investigation of the bacterial diversity of lava forest soil.</title>
        <authorList>
            <person name="Lee J.S."/>
        </authorList>
    </citation>
    <scope>NUCLEOTIDE SEQUENCE [LARGE SCALE GENOMIC DNA]</scope>
    <source>
        <strain evidence="2 3">GJW-30</strain>
    </source>
</reference>